<dbReference type="InterPro" id="IPR035901">
    <property type="entry name" value="GIY-YIG_endonuc_sf"/>
</dbReference>
<evidence type="ECO:0000313" key="4">
    <source>
        <dbReference type="Proteomes" id="UP000178870"/>
    </source>
</evidence>
<feature type="domain" description="GIY-YIG" evidence="2">
    <location>
        <begin position="1"/>
        <end position="77"/>
    </location>
</feature>
<dbReference type="Proteomes" id="UP000178870">
    <property type="component" value="Unassembled WGS sequence"/>
</dbReference>
<comment type="similarity">
    <text evidence="1">Belongs to the UPF0213 family.</text>
</comment>
<dbReference type="InterPro" id="IPR000305">
    <property type="entry name" value="GIY-YIG_endonuc"/>
</dbReference>
<dbReference type="InterPro" id="IPR050190">
    <property type="entry name" value="UPF0213_domain"/>
</dbReference>
<organism evidence="3 4">
    <name type="scientific">Candidatus Woesebacteria bacterium RIFCSPHIGHO2_01_FULL_44_21</name>
    <dbReference type="NCBI Taxonomy" id="1802503"/>
    <lineage>
        <taxon>Bacteria</taxon>
        <taxon>Candidatus Woeseibacteriota</taxon>
    </lineage>
</organism>
<reference evidence="3 4" key="1">
    <citation type="journal article" date="2016" name="Nat. Commun.">
        <title>Thousands of microbial genomes shed light on interconnected biogeochemical processes in an aquifer system.</title>
        <authorList>
            <person name="Anantharaman K."/>
            <person name="Brown C.T."/>
            <person name="Hug L.A."/>
            <person name="Sharon I."/>
            <person name="Castelle C.J."/>
            <person name="Probst A.J."/>
            <person name="Thomas B.C."/>
            <person name="Singh A."/>
            <person name="Wilkins M.J."/>
            <person name="Karaoz U."/>
            <person name="Brodie E.L."/>
            <person name="Williams K.H."/>
            <person name="Hubbard S.S."/>
            <person name="Banfield J.F."/>
        </authorList>
    </citation>
    <scope>NUCLEOTIDE SEQUENCE [LARGE SCALE GENOMIC DNA]</scope>
</reference>
<protein>
    <recommendedName>
        <fullName evidence="2">GIY-YIG domain-containing protein</fullName>
    </recommendedName>
</protein>
<dbReference type="PROSITE" id="PS50164">
    <property type="entry name" value="GIY_YIG"/>
    <property type="match status" value="1"/>
</dbReference>
<dbReference type="Pfam" id="PF01541">
    <property type="entry name" value="GIY-YIG"/>
    <property type="match status" value="1"/>
</dbReference>
<evidence type="ECO:0000259" key="2">
    <source>
        <dbReference type="PROSITE" id="PS50164"/>
    </source>
</evidence>
<dbReference type="EMBL" id="MGGP01000005">
    <property type="protein sequence ID" value="OGM33233.1"/>
    <property type="molecule type" value="Genomic_DNA"/>
</dbReference>
<gene>
    <name evidence="3" type="ORF">A2803_00060</name>
</gene>
<proteinExistence type="inferred from homology"/>
<name>A0A1F7Z0X0_9BACT</name>
<comment type="caution">
    <text evidence="3">The sequence shown here is derived from an EMBL/GenBank/DDBJ whole genome shotgun (WGS) entry which is preliminary data.</text>
</comment>
<dbReference type="PANTHER" id="PTHR34477">
    <property type="entry name" value="UPF0213 PROTEIN YHBQ"/>
    <property type="match status" value="1"/>
</dbReference>
<dbReference type="AlphaFoldDB" id="A0A1F7Z0X0"/>
<dbReference type="SUPFAM" id="SSF82771">
    <property type="entry name" value="GIY-YIG endonuclease"/>
    <property type="match status" value="1"/>
</dbReference>
<dbReference type="CDD" id="cd10449">
    <property type="entry name" value="GIY-YIG_SLX1_like"/>
    <property type="match status" value="1"/>
</dbReference>
<dbReference type="Gene3D" id="3.40.1440.10">
    <property type="entry name" value="GIY-YIG endonuclease"/>
    <property type="match status" value="1"/>
</dbReference>
<evidence type="ECO:0000313" key="3">
    <source>
        <dbReference type="EMBL" id="OGM33233.1"/>
    </source>
</evidence>
<evidence type="ECO:0000256" key="1">
    <source>
        <dbReference type="ARBA" id="ARBA00007435"/>
    </source>
</evidence>
<dbReference type="PANTHER" id="PTHR34477:SF1">
    <property type="entry name" value="UPF0213 PROTEIN YHBQ"/>
    <property type="match status" value="1"/>
</dbReference>
<sequence>MYYFYILRSFKNDKLYLGYTPDLKVRLKSHNKGENAATKPYVPYELIYYSAFKSKEDALECEKYFKSTAGWRRLKAMLKNCLHE</sequence>
<accession>A0A1F7Z0X0</accession>